<reference evidence="10 11" key="1">
    <citation type="submission" date="2016-11" db="EMBL/GenBank/DDBJ databases">
        <title>The macronuclear genome of Stentor coeruleus: a giant cell with tiny introns.</title>
        <authorList>
            <person name="Slabodnick M."/>
            <person name="Ruby J.G."/>
            <person name="Reiff S.B."/>
            <person name="Swart E.C."/>
            <person name="Gosai S."/>
            <person name="Prabakaran S."/>
            <person name="Witkowska E."/>
            <person name="Larue G.E."/>
            <person name="Fisher S."/>
            <person name="Freeman R.M."/>
            <person name="Gunawardena J."/>
            <person name="Chu W."/>
            <person name="Stover N.A."/>
            <person name="Gregory B.D."/>
            <person name="Nowacki M."/>
            <person name="Derisi J."/>
            <person name="Roy S.W."/>
            <person name="Marshall W.F."/>
            <person name="Sood P."/>
        </authorList>
    </citation>
    <scope>NUCLEOTIDE SEQUENCE [LARGE SCALE GENOMIC DNA]</scope>
    <source>
        <strain evidence="10">WM001</strain>
    </source>
</reference>
<evidence type="ECO:0000313" key="10">
    <source>
        <dbReference type="EMBL" id="OMJ90764.1"/>
    </source>
</evidence>
<dbReference type="GO" id="GO:0016020">
    <property type="term" value="C:membrane"/>
    <property type="evidence" value="ECO:0007669"/>
    <property type="project" value="UniProtKB-SubCell"/>
</dbReference>
<dbReference type="OrthoDB" id="184675at2759"/>
<dbReference type="PANTHER" id="PTHR48041:SF139">
    <property type="entry name" value="PROTEIN SCARLET"/>
    <property type="match status" value="1"/>
</dbReference>
<dbReference type="InterPro" id="IPR013525">
    <property type="entry name" value="ABC2_TM"/>
</dbReference>
<keyword evidence="11" id="KW-1185">Reference proteome</keyword>
<feature type="transmembrane region" description="Helical" evidence="8">
    <location>
        <begin position="464"/>
        <end position="485"/>
    </location>
</feature>
<evidence type="ECO:0000256" key="2">
    <source>
        <dbReference type="ARBA" id="ARBA00022448"/>
    </source>
</evidence>
<keyword evidence="2" id="KW-0813">Transport</keyword>
<dbReference type="InterPro" id="IPR003439">
    <property type="entry name" value="ABC_transporter-like_ATP-bd"/>
</dbReference>
<dbReference type="InterPro" id="IPR027417">
    <property type="entry name" value="P-loop_NTPase"/>
</dbReference>
<dbReference type="Pfam" id="PF01061">
    <property type="entry name" value="ABC2_membrane"/>
    <property type="match status" value="1"/>
</dbReference>
<evidence type="ECO:0000256" key="5">
    <source>
        <dbReference type="ARBA" id="ARBA00022840"/>
    </source>
</evidence>
<dbReference type="SUPFAM" id="SSF52540">
    <property type="entry name" value="P-loop containing nucleoside triphosphate hydrolases"/>
    <property type="match status" value="1"/>
</dbReference>
<dbReference type="SMART" id="SM00382">
    <property type="entry name" value="AAA"/>
    <property type="match status" value="1"/>
</dbReference>
<protein>
    <recommendedName>
        <fullName evidence="9">ABC transporter domain-containing protein</fullName>
    </recommendedName>
</protein>
<dbReference type="GO" id="GO:0005524">
    <property type="term" value="F:ATP binding"/>
    <property type="evidence" value="ECO:0007669"/>
    <property type="project" value="UniProtKB-KW"/>
</dbReference>
<dbReference type="InterPro" id="IPR003593">
    <property type="entry name" value="AAA+_ATPase"/>
</dbReference>
<evidence type="ECO:0000259" key="9">
    <source>
        <dbReference type="PROSITE" id="PS50893"/>
    </source>
</evidence>
<sequence length="598" mass="68243">MSVHNDKYSENEPFFHDSYLLEWKDVKYSVNQKGKETIILKGVSGYANSGEILAVMGTSGSGKTSLLSILSNRLFSQPNVKVSGTVTLNQNEIHTFHSNHYIKYVLQENFLFGTQTVRESLTFACRLKVPYLTKFQANERVNEILEYLKLTKVAENMIGNSMRKGLSGGEQKRVSIGNELISYPKVLILDEPTSGLDSYTSQHLIEVLQAQAHLGRTIIFTIHQPNSKMFSMFDRLILMSEGEFLFQGPTTEVVKYFSDIGYQCPHEINPPEYFMRVFHIKDRHDMTTIEIEILNICSNNYKETLEKFMIPHIEGLTEIDINKKLHSASIITELSVLFQRSILNVKRQPMFSVIKIGQAIVMSTLVALIFNNLGHDRKSIQSIAGALFFNSMDFITTPAQAQVLTFPLERPVFLTEYKEELYGIFPYFMTKVICEIPFQIIFTIIYSLIMYFAVPYNTHDASKFFIFFGISLLSQISGNAFGYLVGSLTSSIQLALVIAPALMITSIIFGGFFSNTNSYSSAFYWIRYISNYNFAYRALIVNQFTDFDFNNEDDNPINLLNFEGEVWENVGSLLLITFGMMLIAMINLKTSGEYHKRR</sequence>
<dbReference type="PANTHER" id="PTHR48041">
    <property type="entry name" value="ABC TRANSPORTER G FAMILY MEMBER 28"/>
    <property type="match status" value="1"/>
</dbReference>
<dbReference type="GO" id="GO:0140359">
    <property type="term" value="F:ABC-type transporter activity"/>
    <property type="evidence" value="ECO:0007669"/>
    <property type="project" value="InterPro"/>
</dbReference>
<feature type="transmembrane region" description="Helical" evidence="8">
    <location>
        <begin position="350"/>
        <end position="370"/>
    </location>
</feature>
<dbReference type="Pfam" id="PF00005">
    <property type="entry name" value="ABC_tran"/>
    <property type="match status" value="1"/>
</dbReference>
<dbReference type="InterPro" id="IPR043926">
    <property type="entry name" value="ABCG_dom"/>
</dbReference>
<dbReference type="InterPro" id="IPR050352">
    <property type="entry name" value="ABCG_transporters"/>
</dbReference>
<feature type="transmembrane region" description="Helical" evidence="8">
    <location>
        <begin position="492"/>
        <end position="513"/>
    </location>
</feature>
<evidence type="ECO:0000256" key="3">
    <source>
        <dbReference type="ARBA" id="ARBA00022692"/>
    </source>
</evidence>
<dbReference type="InterPro" id="IPR017871">
    <property type="entry name" value="ABC_transporter-like_CS"/>
</dbReference>
<organism evidence="10 11">
    <name type="scientific">Stentor coeruleus</name>
    <dbReference type="NCBI Taxonomy" id="5963"/>
    <lineage>
        <taxon>Eukaryota</taxon>
        <taxon>Sar</taxon>
        <taxon>Alveolata</taxon>
        <taxon>Ciliophora</taxon>
        <taxon>Postciliodesmatophora</taxon>
        <taxon>Heterotrichea</taxon>
        <taxon>Heterotrichida</taxon>
        <taxon>Stentoridae</taxon>
        <taxon>Stentor</taxon>
    </lineage>
</organism>
<keyword evidence="7 8" id="KW-0472">Membrane</keyword>
<evidence type="ECO:0000313" key="11">
    <source>
        <dbReference type="Proteomes" id="UP000187209"/>
    </source>
</evidence>
<feature type="transmembrane region" description="Helical" evidence="8">
    <location>
        <begin position="570"/>
        <end position="588"/>
    </location>
</feature>
<evidence type="ECO:0000256" key="1">
    <source>
        <dbReference type="ARBA" id="ARBA00004141"/>
    </source>
</evidence>
<dbReference type="Pfam" id="PF19055">
    <property type="entry name" value="ABC2_membrane_7"/>
    <property type="match status" value="1"/>
</dbReference>
<dbReference type="GO" id="GO:0016887">
    <property type="term" value="F:ATP hydrolysis activity"/>
    <property type="evidence" value="ECO:0007669"/>
    <property type="project" value="InterPro"/>
</dbReference>
<keyword evidence="5" id="KW-0067">ATP-binding</keyword>
<accession>A0A1R2CP41</accession>
<dbReference type="Gene3D" id="3.40.50.300">
    <property type="entry name" value="P-loop containing nucleotide triphosphate hydrolases"/>
    <property type="match status" value="1"/>
</dbReference>
<evidence type="ECO:0000256" key="4">
    <source>
        <dbReference type="ARBA" id="ARBA00022741"/>
    </source>
</evidence>
<keyword evidence="4" id="KW-0547">Nucleotide-binding</keyword>
<keyword evidence="3 8" id="KW-0812">Transmembrane</keyword>
<evidence type="ECO:0000256" key="7">
    <source>
        <dbReference type="ARBA" id="ARBA00023136"/>
    </source>
</evidence>
<dbReference type="EMBL" id="MPUH01000096">
    <property type="protein sequence ID" value="OMJ90764.1"/>
    <property type="molecule type" value="Genomic_DNA"/>
</dbReference>
<evidence type="ECO:0000256" key="6">
    <source>
        <dbReference type="ARBA" id="ARBA00022989"/>
    </source>
</evidence>
<proteinExistence type="predicted"/>
<dbReference type="Proteomes" id="UP000187209">
    <property type="component" value="Unassembled WGS sequence"/>
</dbReference>
<feature type="transmembrane region" description="Helical" evidence="8">
    <location>
        <begin position="432"/>
        <end position="452"/>
    </location>
</feature>
<dbReference type="PROSITE" id="PS00211">
    <property type="entry name" value="ABC_TRANSPORTER_1"/>
    <property type="match status" value="1"/>
</dbReference>
<evidence type="ECO:0000256" key="8">
    <source>
        <dbReference type="SAM" id="Phobius"/>
    </source>
</evidence>
<comment type="caution">
    <text evidence="10">The sequence shown here is derived from an EMBL/GenBank/DDBJ whole genome shotgun (WGS) entry which is preliminary data.</text>
</comment>
<feature type="domain" description="ABC transporter" evidence="9">
    <location>
        <begin position="21"/>
        <end position="266"/>
    </location>
</feature>
<dbReference type="PROSITE" id="PS50893">
    <property type="entry name" value="ABC_TRANSPORTER_2"/>
    <property type="match status" value="1"/>
</dbReference>
<comment type="subcellular location">
    <subcellularLocation>
        <location evidence="1">Membrane</location>
        <topology evidence="1">Multi-pass membrane protein</topology>
    </subcellularLocation>
</comment>
<gene>
    <name evidence="10" type="ORF">SteCoe_6843</name>
</gene>
<keyword evidence="6 8" id="KW-1133">Transmembrane helix</keyword>
<name>A0A1R2CP41_9CILI</name>
<dbReference type="AlphaFoldDB" id="A0A1R2CP41"/>